<dbReference type="Proteomes" id="UP000239872">
    <property type="component" value="Unassembled WGS sequence"/>
</dbReference>
<organism evidence="2 3">
    <name type="scientific">Flavipsychrobacter stenotrophus</name>
    <dbReference type="NCBI Taxonomy" id="2077091"/>
    <lineage>
        <taxon>Bacteria</taxon>
        <taxon>Pseudomonadati</taxon>
        <taxon>Bacteroidota</taxon>
        <taxon>Chitinophagia</taxon>
        <taxon>Chitinophagales</taxon>
        <taxon>Chitinophagaceae</taxon>
        <taxon>Flavipsychrobacter</taxon>
    </lineage>
</organism>
<dbReference type="OrthoDB" id="7064461at2"/>
<comment type="caution">
    <text evidence="2">The sequence shown here is derived from an EMBL/GenBank/DDBJ whole genome shotgun (WGS) entry which is preliminary data.</text>
</comment>
<gene>
    <name evidence="2" type="ORF">CJD36_004965</name>
</gene>
<keyword evidence="1" id="KW-0732">Signal</keyword>
<feature type="signal peptide" evidence="1">
    <location>
        <begin position="1"/>
        <end position="18"/>
    </location>
</feature>
<dbReference type="RefSeq" id="WP_105037981.1">
    <property type="nucleotide sequence ID" value="NZ_PPSL01000001.1"/>
</dbReference>
<evidence type="ECO:0000313" key="3">
    <source>
        <dbReference type="Proteomes" id="UP000239872"/>
    </source>
</evidence>
<accession>A0A2S7T2M3</accession>
<feature type="chain" id="PRO_5015510520" description="LPS export ABC transporter periplasmic protein LptC" evidence="1">
    <location>
        <begin position="19"/>
        <end position="180"/>
    </location>
</feature>
<proteinExistence type="predicted"/>
<keyword evidence="3" id="KW-1185">Reference proteome</keyword>
<evidence type="ECO:0000256" key="1">
    <source>
        <dbReference type="SAM" id="SignalP"/>
    </source>
</evidence>
<dbReference type="AlphaFoldDB" id="A0A2S7T2M3"/>
<protein>
    <recommendedName>
        <fullName evidence="4">LPS export ABC transporter periplasmic protein LptC</fullName>
    </recommendedName>
</protein>
<reference evidence="2 3" key="1">
    <citation type="submission" date="2018-01" db="EMBL/GenBank/DDBJ databases">
        <title>A novel member of the phylum Bacteroidetes isolated from glacier ice.</title>
        <authorList>
            <person name="Liu Q."/>
            <person name="Xin Y.-H."/>
        </authorList>
    </citation>
    <scope>NUCLEOTIDE SEQUENCE [LARGE SCALE GENOMIC DNA]</scope>
    <source>
        <strain evidence="2 3">RB1R16</strain>
    </source>
</reference>
<dbReference type="PROSITE" id="PS51257">
    <property type="entry name" value="PROKAR_LIPOPROTEIN"/>
    <property type="match status" value="1"/>
</dbReference>
<dbReference type="EMBL" id="PPSL01000001">
    <property type="protein sequence ID" value="PQJ13097.1"/>
    <property type="molecule type" value="Genomic_DNA"/>
</dbReference>
<sequence length="180" mass="20813">MKLSAFLLLMVIAFSSCSEDDISGTQKKCKEILANLPTTEHKTLGMSAHSAESSGVNFYYRDKKIVLATVATYDESNRSNTQYFFDDNELICVVQDDYVYNRPTYMTEERALKDGDSVWYDDSKTKMTTTRYYFYDGRMVKWINKDNKVIPETNKKYDFQAAILLRDAEKIKKMSGVNVE</sequence>
<evidence type="ECO:0008006" key="4">
    <source>
        <dbReference type="Google" id="ProtNLM"/>
    </source>
</evidence>
<evidence type="ECO:0000313" key="2">
    <source>
        <dbReference type="EMBL" id="PQJ13097.1"/>
    </source>
</evidence>
<name>A0A2S7T2M3_9BACT</name>